<keyword evidence="2 6" id="KW-0049">Antioxidant</keyword>
<feature type="active site" description="Cysteine sulfenic acid (-SOH) intermediate" evidence="6">
    <location>
        <position position="134"/>
    </location>
</feature>
<dbReference type="Pfam" id="PF02627">
    <property type="entry name" value="CMD"/>
    <property type="match status" value="1"/>
</dbReference>
<organism evidence="8 9">
    <name type="scientific">Parvularcula lutaonensis</name>
    <dbReference type="NCBI Taxonomy" id="491923"/>
    <lineage>
        <taxon>Bacteria</taxon>
        <taxon>Pseudomonadati</taxon>
        <taxon>Pseudomonadota</taxon>
        <taxon>Alphaproteobacteria</taxon>
        <taxon>Parvularculales</taxon>
        <taxon>Parvularculaceae</taxon>
        <taxon>Parvularcula</taxon>
    </lineage>
</organism>
<keyword evidence="5 6" id="KW-0676">Redox-active center</keyword>
<dbReference type="EMBL" id="JBHRVA010000003">
    <property type="protein sequence ID" value="MFC3303280.1"/>
    <property type="molecule type" value="Genomic_DNA"/>
</dbReference>
<feature type="disulfide bond" evidence="6">
    <location>
        <begin position="131"/>
        <end position="134"/>
    </location>
</feature>
<dbReference type="Proteomes" id="UP001595607">
    <property type="component" value="Unassembled WGS sequence"/>
</dbReference>
<protein>
    <recommendedName>
        <fullName evidence="6">Alkyl hydroperoxide reductase AhpD</fullName>
        <ecNumber evidence="6">1.11.1.28</ecNumber>
    </recommendedName>
    <alternativeName>
        <fullName evidence="6">Alkylhydroperoxidase AhpD</fullName>
    </alternativeName>
</protein>
<dbReference type="InterPro" id="IPR003779">
    <property type="entry name" value="CMD-like"/>
</dbReference>
<dbReference type="EC" id="1.11.1.28" evidence="6"/>
<dbReference type="NCBIfam" id="TIGR00777">
    <property type="entry name" value="ahpD"/>
    <property type="match status" value="1"/>
</dbReference>
<reference evidence="9" key="1">
    <citation type="journal article" date="2019" name="Int. J. Syst. Evol. Microbiol.">
        <title>The Global Catalogue of Microorganisms (GCM) 10K type strain sequencing project: providing services to taxonomists for standard genome sequencing and annotation.</title>
        <authorList>
            <consortium name="The Broad Institute Genomics Platform"/>
            <consortium name="The Broad Institute Genome Sequencing Center for Infectious Disease"/>
            <person name="Wu L."/>
            <person name="Ma J."/>
        </authorList>
    </citation>
    <scope>NUCLEOTIDE SEQUENCE [LARGE SCALE GENOMIC DNA]</scope>
    <source>
        <strain evidence="9">KCTC 22245</strain>
    </source>
</reference>
<comment type="similarity">
    <text evidence="6">Belongs to the AhpD family.</text>
</comment>
<comment type="caution">
    <text evidence="8">The sequence shown here is derived from an EMBL/GenBank/DDBJ whole genome shotgun (WGS) entry which is preliminary data.</text>
</comment>
<keyword evidence="1 6" id="KW-0575">Peroxidase</keyword>
<accession>A0ABV7MCT3</accession>
<evidence type="ECO:0000313" key="8">
    <source>
        <dbReference type="EMBL" id="MFC3303280.1"/>
    </source>
</evidence>
<evidence type="ECO:0000313" key="9">
    <source>
        <dbReference type="Proteomes" id="UP001595607"/>
    </source>
</evidence>
<feature type="domain" description="Carboxymuconolactone decarboxylase-like" evidence="7">
    <location>
        <begin position="99"/>
        <end position="165"/>
    </location>
</feature>
<dbReference type="InterPro" id="IPR004674">
    <property type="entry name" value="AhpD"/>
</dbReference>
<keyword evidence="3 6" id="KW-0560">Oxidoreductase</keyword>
<evidence type="ECO:0000256" key="3">
    <source>
        <dbReference type="ARBA" id="ARBA00023002"/>
    </source>
</evidence>
<keyword evidence="9" id="KW-1185">Reference proteome</keyword>
<keyword evidence="4 6" id="KW-1015">Disulfide bond</keyword>
<evidence type="ECO:0000259" key="7">
    <source>
        <dbReference type="Pfam" id="PF02627"/>
    </source>
</evidence>
<comment type="catalytic activity">
    <reaction evidence="6">
        <text>N(6)-[(R)-dihydrolipoyl]-L-lysyl-[lipoyl-carrier protein] + a hydroperoxide = N(6)-[(R)-lipoyl]-L-lysyl-[lipoyl-carrier protein] + an alcohol + H2O</text>
        <dbReference type="Rhea" id="RHEA:62636"/>
        <dbReference type="Rhea" id="RHEA-COMP:10502"/>
        <dbReference type="Rhea" id="RHEA-COMP:16355"/>
        <dbReference type="ChEBI" id="CHEBI:15377"/>
        <dbReference type="ChEBI" id="CHEBI:30879"/>
        <dbReference type="ChEBI" id="CHEBI:35924"/>
        <dbReference type="ChEBI" id="CHEBI:83099"/>
        <dbReference type="ChEBI" id="CHEBI:83100"/>
        <dbReference type="EC" id="1.11.1.28"/>
    </reaction>
</comment>
<dbReference type="HAMAP" id="MF_01676">
    <property type="entry name" value="AhpD"/>
    <property type="match status" value="1"/>
</dbReference>
<feature type="disulfide bond" description="Interchain (with AhpC); in linked form" evidence="6">
    <location>
        <position position="134"/>
    </location>
</feature>
<evidence type="ECO:0000256" key="5">
    <source>
        <dbReference type="ARBA" id="ARBA00023284"/>
    </source>
</evidence>
<evidence type="ECO:0000256" key="2">
    <source>
        <dbReference type="ARBA" id="ARBA00022862"/>
    </source>
</evidence>
<dbReference type="NCBIfam" id="TIGR00778">
    <property type="entry name" value="ahpD_dom"/>
    <property type="match status" value="1"/>
</dbReference>
<evidence type="ECO:0000256" key="6">
    <source>
        <dbReference type="HAMAP-Rule" id="MF_01676"/>
    </source>
</evidence>
<dbReference type="SUPFAM" id="SSF69118">
    <property type="entry name" value="AhpD-like"/>
    <property type="match status" value="1"/>
</dbReference>
<dbReference type="PANTHER" id="PTHR33930:SF7">
    <property type="entry name" value="ALKYL HYDROPEROXIDE REDUCTASE AHPD"/>
    <property type="match status" value="1"/>
</dbReference>
<name>A0ABV7MCT3_9PROT</name>
<evidence type="ECO:0000256" key="4">
    <source>
        <dbReference type="ARBA" id="ARBA00023157"/>
    </source>
</evidence>
<dbReference type="InterPro" id="IPR004675">
    <property type="entry name" value="AhpD_core"/>
</dbReference>
<sequence>MSLEALREQLPDYAKDIKLNLGNLASEDILDEQKRWGTFLSCAITGRSPDVIKAIAAEAESRLSPEAVRAAKAAAGIMAMNNVFYRFGHEAGNEVYKTMPAKLRMTIIGNPGVDKVDFELWSLAVSSINGCFMCVDSHEAIVRKAGVTSEQIQAAVRIAAVVQAASTIIEGEKALAG</sequence>
<proteinExistence type="inferred from homology"/>
<evidence type="ECO:0000256" key="1">
    <source>
        <dbReference type="ARBA" id="ARBA00022559"/>
    </source>
</evidence>
<feature type="active site" description="Proton donor" evidence="6">
    <location>
        <position position="131"/>
    </location>
</feature>
<dbReference type="Gene3D" id="1.20.1290.10">
    <property type="entry name" value="AhpD-like"/>
    <property type="match status" value="1"/>
</dbReference>
<comment type="function">
    <text evidence="6">Antioxidant protein with alkyl hydroperoxidase activity. Required for the reduction of the AhpC active site cysteine residues and for the regeneration of the AhpC enzyme activity.</text>
</comment>
<dbReference type="RefSeq" id="WP_189575698.1">
    <property type="nucleotide sequence ID" value="NZ_BMXU01000002.1"/>
</dbReference>
<dbReference type="InterPro" id="IPR029032">
    <property type="entry name" value="AhpD-like"/>
</dbReference>
<gene>
    <name evidence="6" type="primary">ahpD</name>
    <name evidence="8" type="ORF">ACFONP_11105</name>
</gene>
<dbReference type="PANTHER" id="PTHR33930">
    <property type="entry name" value="ALKYL HYDROPEROXIDE REDUCTASE AHPD"/>
    <property type="match status" value="1"/>
</dbReference>